<name>A0A1W1BUV1_9ZZZZ</name>
<organism evidence="1">
    <name type="scientific">hydrothermal vent metagenome</name>
    <dbReference type="NCBI Taxonomy" id="652676"/>
    <lineage>
        <taxon>unclassified sequences</taxon>
        <taxon>metagenomes</taxon>
        <taxon>ecological metagenomes</taxon>
    </lineage>
</organism>
<dbReference type="EMBL" id="FPHE01000077">
    <property type="protein sequence ID" value="SFV57296.1"/>
    <property type="molecule type" value="Genomic_DNA"/>
</dbReference>
<evidence type="ECO:0000313" key="1">
    <source>
        <dbReference type="EMBL" id="SFV57296.1"/>
    </source>
</evidence>
<reference evidence="1" key="1">
    <citation type="submission" date="2016-10" db="EMBL/GenBank/DDBJ databases">
        <authorList>
            <person name="de Groot N.N."/>
        </authorList>
    </citation>
    <scope>NUCLEOTIDE SEQUENCE</scope>
</reference>
<accession>A0A1W1BUV1</accession>
<proteinExistence type="predicted"/>
<gene>
    <name evidence="1" type="ORF">MNB_SV-12-693</name>
</gene>
<protein>
    <submittedName>
        <fullName evidence="1">Uncharacterized protein</fullName>
    </submittedName>
</protein>
<dbReference type="AlphaFoldDB" id="A0A1W1BUV1"/>
<sequence>MRGKVLLFDKDTNEGQILGEDERLYPFHIGEWLSDSDVEIDCRVDFGVVDDEARNIMREEELEKRFRFVVRVEVSVY</sequence>